<dbReference type="PRINTS" id="PR01333">
    <property type="entry name" value="2POREKCHANEL"/>
</dbReference>
<keyword evidence="7" id="KW-0630">Potassium</keyword>
<feature type="transmembrane region" description="Helical" evidence="13">
    <location>
        <begin position="498"/>
        <end position="519"/>
    </location>
</feature>
<evidence type="ECO:0000313" key="15">
    <source>
        <dbReference type="EMBL" id="KAF7640471.1"/>
    </source>
</evidence>
<keyword evidence="11 12" id="KW-0407">Ion channel</keyword>
<organism evidence="15 16">
    <name type="scientific">Meloidogyne graminicola</name>
    <dbReference type="NCBI Taxonomy" id="189291"/>
    <lineage>
        <taxon>Eukaryota</taxon>
        <taxon>Metazoa</taxon>
        <taxon>Ecdysozoa</taxon>
        <taxon>Nematoda</taxon>
        <taxon>Chromadorea</taxon>
        <taxon>Rhabditida</taxon>
        <taxon>Tylenchina</taxon>
        <taxon>Tylenchomorpha</taxon>
        <taxon>Tylenchoidea</taxon>
        <taxon>Meloidogynidae</taxon>
        <taxon>Meloidogyninae</taxon>
        <taxon>Meloidogyne</taxon>
    </lineage>
</organism>
<accession>A0A8T0A2Z2</accession>
<keyword evidence="8 13" id="KW-1133">Transmembrane helix</keyword>
<dbReference type="EMBL" id="JABEBT010000001">
    <property type="protein sequence ID" value="KAF7640471.1"/>
    <property type="molecule type" value="Genomic_DNA"/>
</dbReference>
<keyword evidence="4" id="KW-0633">Potassium transport</keyword>
<evidence type="ECO:0000256" key="2">
    <source>
        <dbReference type="ARBA" id="ARBA00006666"/>
    </source>
</evidence>
<evidence type="ECO:0000256" key="12">
    <source>
        <dbReference type="RuleBase" id="RU003857"/>
    </source>
</evidence>
<feature type="transmembrane region" description="Helical" evidence="13">
    <location>
        <begin position="475"/>
        <end position="492"/>
    </location>
</feature>
<reference evidence="15" key="1">
    <citation type="journal article" date="2020" name="Ecol. Evol.">
        <title>Genome structure and content of the rice root-knot nematode (Meloidogyne graminicola).</title>
        <authorList>
            <person name="Phan N.T."/>
            <person name="Danchin E.G.J."/>
            <person name="Klopp C."/>
            <person name="Perfus-Barbeoch L."/>
            <person name="Kozlowski D.K."/>
            <person name="Koutsovoulos G.D."/>
            <person name="Lopez-Roques C."/>
            <person name="Bouchez O."/>
            <person name="Zahm M."/>
            <person name="Besnard G."/>
            <person name="Bellafiore S."/>
        </authorList>
    </citation>
    <scope>NUCLEOTIDE SEQUENCE</scope>
    <source>
        <strain evidence="15">VN-18</strain>
    </source>
</reference>
<comment type="subcellular location">
    <subcellularLocation>
        <location evidence="1">Membrane</location>
        <topology evidence="1">Multi-pass membrane protein</topology>
    </subcellularLocation>
</comment>
<evidence type="ECO:0000256" key="6">
    <source>
        <dbReference type="ARBA" id="ARBA00022826"/>
    </source>
</evidence>
<evidence type="ECO:0000256" key="1">
    <source>
        <dbReference type="ARBA" id="ARBA00004141"/>
    </source>
</evidence>
<dbReference type="InterPro" id="IPR003092">
    <property type="entry name" value="2pore_dom_K_chnl_TASK"/>
</dbReference>
<dbReference type="InterPro" id="IPR013099">
    <property type="entry name" value="K_chnl_dom"/>
</dbReference>
<dbReference type="InterPro" id="IPR003280">
    <property type="entry name" value="2pore_dom_K_chnl"/>
</dbReference>
<feature type="transmembrane region" description="Helical" evidence="13">
    <location>
        <begin position="440"/>
        <end position="463"/>
    </location>
</feature>
<dbReference type="GO" id="GO:0022841">
    <property type="term" value="F:potassium ion leak channel activity"/>
    <property type="evidence" value="ECO:0007669"/>
    <property type="project" value="TreeGrafter"/>
</dbReference>
<evidence type="ECO:0000256" key="3">
    <source>
        <dbReference type="ARBA" id="ARBA00022448"/>
    </source>
</evidence>
<dbReference type="SUPFAM" id="SSF81324">
    <property type="entry name" value="Voltage-gated potassium channels"/>
    <property type="match status" value="2"/>
</dbReference>
<protein>
    <recommendedName>
        <fullName evidence="14">Potassium channel domain-containing protein</fullName>
    </recommendedName>
</protein>
<feature type="domain" description="Potassium channel" evidence="14">
    <location>
        <begin position="322"/>
        <end position="379"/>
    </location>
</feature>
<dbReference type="GO" id="GO:0015271">
    <property type="term" value="F:outward rectifier potassium channel activity"/>
    <property type="evidence" value="ECO:0007669"/>
    <property type="project" value="TreeGrafter"/>
</dbReference>
<keyword evidence="10 13" id="KW-0472">Membrane</keyword>
<feature type="transmembrane region" description="Helical" evidence="13">
    <location>
        <begin position="354"/>
        <end position="372"/>
    </location>
</feature>
<dbReference type="PRINTS" id="PR01095">
    <property type="entry name" value="TASKCHANNEL"/>
</dbReference>
<feature type="domain" description="Potassium channel" evidence="14">
    <location>
        <begin position="450"/>
        <end position="517"/>
    </location>
</feature>
<comment type="similarity">
    <text evidence="2 12">Belongs to the two pore domain potassium channel (TC 1.A.1.8) family.</text>
</comment>
<evidence type="ECO:0000256" key="5">
    <source>
        <dbReference type="ARBA" id="ARBA00022692"/>
    </source>
</evidence>
<keyword evidence="9 12" id="KW-0406">Ion transport</keyword>
<name>A0A8T0A2Z2_9BILA</name>
<feature type="transmembrane region" description="Helical" evidence="13">
    <location>
        <begin position="215"/>
        <end position="239"/>
    </location>
</feature>
<dbReference type="PANTHER" id="PTHR11003:SF310">
    <property type="entry name" value="UNCOORDINATED PROTEIN 58"/>
    <property type="match status" value="1"/>
</dbReference>
<keyword evidence="6" id="KW-0631">Potassium channel</keyword>
<sequence length="609" mass="70081">MNLHHYFFIWKKMTNKNNQQQQQQPLPPSILVSSSSIEKSISSQELTGMSNLANNNLNINKKQRSSHSKVFPNTTTTTQTVRTIVLRRPTITIQEDGRILIVTTTNSTNEYPYNHLYNHNRRKSSYAGWQQQQTSNSTQLLKQTPINISLHPFWPFMHFRDNITARWEGFPMPKQQNLLDGDDVGTLLTSQLEGDEEDKAPLSCTQKIIKYIKILVPHIVLVAILIGYLCLGASILQALETRTELVVRSRKLVRLNNMIENFTEESWNLFGSNNNKTITINNYEKWAEVFRDYMVRVAQEVDERRPIHQELLAPERLDNIHNKWTFPTALLYVLTVLTTCGYSEVSVNTDVGKIFSVIFALVGIPLMFITAADIGKFLSDTLLRIIAEWKLMTRRVKRFAYDLFYAQKSGKLRRKSLQSISVSLGALELADIGSKDDTNLWFPIGAYVLCICVYCSFGSIMFMNWEEKWSFIHSFHFGFNLIVTVGLGDIVVTDYLFLSLIVAFVIVGLAVVTMCVDLASTHLKNYFAKIHYFGRAKRFLGMSEELREIVTLLGVLKRKKHGKLRFIDENTLSSTLSTMRHNSFQSDFLRDAEYLRRLRALRPDQPVYL</sequence>
<keyword evidence="3 12" id="KW-0813">Transport</keyword>
<evidence type="ECO:0000256" key="7">
    <source>
        <dbReference type="ARBA" id="ARBA00022958"/>
    </source>
</evidence>
<proteinExistence type="inferred from homology"/>
<dbReference type="AlphaFoldDB" id="A0A8T0A2Z2"/>
<keyword evidence="16" id="KW-1185">Reference proteome</keyword>
<keyword evidence="5 12" id="KW-0812">Transmembrane</keyword>
<dbReference type="Pfam" id="PF07885">
    <property type="entry name" value="Ion_trans_2"/>
    <property type="match status" value="2"/>
</dbReference>
<comment type="caution">
    <text evidence="15">The sequence shown here is derived from an EMBL/GenBank/DDBJ whole genome shotgun (WGS) entry which is preliminary data.</text>
</comment>
<evidence type="ECO:0000256" key="4">
    <source>
        <dbReference type="ARBA" id="ARBA00022538"/>
    </source>
</evidence>
<evidence type="ECO:0000256" key="10">
    <source>
        <dbReference type="ARBA" id="ARBA00023136"/>
    </source>
</evidence>
<evidence type="ECO:0000256" key="13">
    <source>
        <dbReference type="SAM" id="Phobius"/>
    </source>
</evidence>
<evidence type="ECO:0000256" key="11">
    <source>
        <dbReference type="ARBA" id="ARBA00023303"/>
    </source>
</evidence>
<evidence type="ECO:0000259" key="14">
    <source>
        <dbReference type="Pfam" id="PF07885"/>
    </source>
</evidence>
<dbReference type="Proteomes" id="UP000605970">
    <property type="component" value="Unassembled WGS sequence"/>
</dbReference>
<dbReference type="OrthoDB" id="5916454at2759"/>
<gene>
    <name evidence="15" type="ORF">Mgra_00000292</name>
</gene>
<dbReference type="PANTHER" id="PTHR11003">
    <property type="entry name" value="POTASSIUM CHANNEL, SUBFAMILY K"/>
    <property type="match status" value="1"/>
</dbReference>
<dbReference type="GO" id="GO:0005886">
    <property type="term" value="C:plasma membrane"/>
    <property type="evidence" value="ECO:0007669"/>
    <property type="project" value="TreeGrafter"/>
</dbReference>
<evidence type="ECO:0000256" key="9">
    <source>
        <dbReference type="ARBA" id="ARBA00023065"/>
    </source>
</evidence>
<dbReference type="Gene3D" id="1.10.287.70">
    <property type="match status" value="1"/>
</dbReference>
<feature type="transmembrane region" description="Helical" evidence="13">
    <location>
        <begin position="324"/>
        <end position="342"/>
    </location>
</feature>
<evidence type="ECO:0000313" key="16">
    <source>
        <dbReference type="Proteomes" id="UP000605970"/>
    </source>
</evidence>
<dbReference type="GO" id="GO:0030322">
    <property type="term" value="P:stabilization of membrane potential"/>
    <property type="evidence" value="ECO:0007669"/>
    <property type="project" value="TreeGrafter"/>
</dbReference>
<evidence type="ECO:0000256" key="8">
    <source>
        <dbReference type="ARBA" id="ARBA00022989"/>
    </source>
</evidence>